<evidence type="ECO:0000259" key="1">
    <source>
        <dbReference type="PROSITE" id="PS50191"/>
    </source>
</evidence>
<feature type="domain" description="CRAL-TRIO" evidence="1">
    <location>
        <begin position="23"/>
        <end position="196"/>
    </location>
</feature>
<dbReference type="HOGENOM" id="CLU_014001_2_1_1"/>
<dbReference type="Pfam" id="PF00650">
    <property type="entry name" value="CRAL_TRIO"/>
    <property type="match status" value="1"/>
</dbReference>
<dbReference type="EMBL" id="KB201205">
    <property type="protein sequence ID" value="ESO98951.1"/>
    <property type="molecule type" value="Genomic_DNA"/>
</dbReference>
<dbReference type="SUPFAM" id="SSF101576">
    <property type="entry name" value="Supernatant protein factor (SPF), C-terminal domain"/>
    <property type="match status" value="1"/>
</dbReference>
<dbReference type="SMART" id="SM00516">
    <property type="entry name" value="SEC14"/>
    <property type="match status" value="1"/>
</dbReference>
<dbReference type="Gene3D" id="3.40.525.10">
    <property type="entry name" value="CRAL-TRIO lipid binding domain"/>
    <property type="match status" value="1"/>
</dbReference>
<dbReference type="CDD" id="cd00170">
    <property type="entry name" value="SEC14"/>
    <property type="match status" value="1"/>
</dbReference>
<dbReference type="PROSITE" id="PS50866">
    <property type="entry name" value="GOLD"/>
    <property type="match status" value="1"/>
</dbReference>
<dbReference type="OrthoDB" id="1434354at2759"/>
<dbReference type="PANTHER" id="PTHR23324:SF83">
    <property type="entry name" value="SEC14-LIKE PROTEIN 2"/>
    <property type="match status" value="1"/>
</dbReference>
<evidence type="ECO:0000259" key="2">
    <source>
        <dbReference type="PROSITE" id="PS50866"/>
    </source>
</evidence>
<dbReference type="SUPFAM" id="SSF52087">
    <property type="entry name" value="CRAL/TRIO domain"/>
    <property type="match status" value="1"/>
</dbReference>
<keyword evidence="4" id="KW-1185">Reference proteome</keyword>
<proteinExistence type="predicted"/>
<dbReference type="RefSeq" id="XP_009050572.1">
    <property type="nucleotide sequence ID" value="XM_009052324.1"/>
</dbReference>
<dbReference type="InterPro" id="IPR001251">
    <property type="entry name" value="CRAL-TRIO_dom"/>
</dbReference>
<evidence type="ECO:0000313" key="4">
    <source>
        <dbReference type="Proteomes" id="UP000030746"/>
    </source>
</evidence>
<dbReference type="PROSITE" id="PS50191">
    <property type="entry name" value="CRAL_TRIO"/>
    <property type="match status" value="1"/>
</dbReference>
<dbReference type="STRING" id="225164.V4AYZ7"/>
<dbReference type="Pfam" id="PF01105">
    <property type="entry name" value="EMP24_GP25L"/>
    <property type="match status" value="1"/>
</dbReference>
<organism evidence="3 4">
    <name type="scientific">Lottia gigantea</name>
    <name type="common">Giant owl limpet</name>
    <dbReference type="NCBI Taxonomy" id="225164"/>
    <lineage>
        <taxon>Eukaryota</taxon>
        <taxon>Metazoa</taxon>
        <taxon>Spiralia</taxon>
        <taxon>Lophotrochozoa</taxon>
        <taxon>Mollusca</taxon>
        <taxon>Gastropoda</taxon>
        <taxon>Patellogastropoda</taxon>
        <taxon>Lottioidea</taxon>
        <taxon>Lottiidae</taxon>
        <taxon>Lottia</taxon>
    </lineage>
</organism>
<dbReference type="PANTHER" id="PTHR23324">
    <property type="entry name" value="SEC14 RELATED PROTEIN"/>
    <property type="match status" value="1"/>
</dbReference>
<dbReference type="InterPro" id="IPR036865">
    <property type="entry name" value="CRAL-TRIO_dom_sf"/>
</dbReference>
<evidence type="ECO:0008006" key="5">
    <source>
        <dbReference type="Google" id="ProtNLM"/>
    </source>
</evidence>
<dbReference type="OMA" id="KCLAWRT"/>
<accession>V4AYZ7</accession>
<dbReference type="Gene3D" id="2.60.120.680">
    <property type="entry name" value="GOLD domain"/>
    <property type="match status" value="1"/>
</dbReference>
<gene>
    <name evidence="3" type="ORF">LOTGIDRAFT_187193</name>
</gene>
<dbReference type="Proteomes" id="UP000030746">
    <property type="component" value="Unassembled WGS sequence"/>
</dbReference>
<dbReference type="KEGG" id="lgi:LOTGIDRAFT_187193"/>
<dbReference type="InterPro" id="IPR036598">
    <property type="entry name" value="GOLD_dom_sf"/>
</dbReference>
<reference evidence="3 4" key="1">
    <citation type="journal article" date="2013" name="Nature">
        <title>Insights into bilaterian evolution from three spiralian genomes.</title>
        <authorList>
            <person name="Simakov O."/>
            <person name="Marletaz F."/>
            <person name="Cho S.J."/>
            <person name="Edsinger-Gonzales E."/>
            <person name="Havlak P."/>
            <person name="Hellsten U."/>
            <person name="Kuo D.H."/>
            <person name="Larsson T."/>
            <person name="Lv J."/>
            <person name="Arendt D."/>
            <person name="Savage R."/>
            <person name="Osoegawa K."/>
            <person name="de Jong P."/>
            <person name="Grimwood J."/>
            <person name="Chapman J.A."/>
            <person name="Shapiro H."/>
            <person name="Aerts A."/>
            <person name="Otillar R.P."/>
            <person name="Terry A.Y."/>
            <person name="Boore J.L."/>
            <person name="Grigoriev I.V."/>
            <person name="Lindberg D.R."/>
            <person name="Seaver E.C."/>
            <person name="Weisblat D.A."/>
            <person name="Putnam N.H."/>
            <person name="Rokhsar D.S."/>
        </authorList>
    </citation>
    <scope>NUCLEOTIDE SEQUENCE [LARGE SCALE GENOMIC DNA]</scope>
</reference>
<dbReference type="AlphaFoldDB" id="V4AYZ7"/>
<sequence length="343" mass="39512">MFRENVELRDRFDVNNILKYFTPPEVLQKYLAGGLCGHDKDGSPIRIELFGRLDMKGLMYSARKMDMEKTKILQCEMIVEDCRKQSQKLGKKVDQLTVIFDMEGVSSKMLWKPGLQMYMHLVSILEDNYPELLKRMFVVNAPSIFPVLYKICRPLISEDMKLKIHVLGSNYTETLLKYIDPEELPVFLGGKMKDADGNPKCESLICQGGVVPQSYYLKDNQDMSQFKEIVVPNGEKVNLFFKVDKINTILSWEFQTEDFDIGFGVLIQEDGKTVPVVESERVNSHMVPQDGTYTCKQTGTYVICFDNSFSWARDKKVKYNVDVMVDDDCLKSEIETLIDEETQ</sequence>
<evidence type="ECO:0000313" key="3">
    <source>
        <dbReference type="EMBL" id="ESO98951.1"/>
    </source>
</evidence>
<dbReference type="GO" id="GO:0005737">
    <property type="term" value="C:cytoplasm"/>
    <property type="evidence" value="ECO:0007669"/>
    <property type="project" value="TreeGrafter"/>
</dbReference>
<name>V4AYZ7_LOTGI</name>
<dbReference type="GeneID" id="20244740"/>
<dbReference type="InterPro" id="IPR009038">
    <property type="entry name" value="GOLD_dom"/>
</dbReference>
<feature type="domain" description="GOLD" evidence="2">
    <location>
        <begin position="223"/>
        <end position="323"/>
    </location>
</feature>
<dbReference type="InterPro" id="IPR051064">
    <property type="entry name" value="SEC14/CRAL-TRIO_domain"/>
</dbReference>
<dbReference type="CTD" id="20244740"/>
<protein>
    <recommendedName>
        <fullName evidence="5">CRAL-TRIO domain-containing protein</fullName>
    </recommendedName>
</protein>